<protein>
    <submittedName>
        <fullName evidence="1">Uncharacterized protein</fullName>
    </submittedName>
</protein>
<dbReference type="EMBL" id="CP042469">
    <property type="protein sequence ID" value="QOX65059.1"/>
    <property type="molecule type" value="Genomic_DNA"/>
</dbReference>
<accession>A0ACD1AFB1</accession>
<sequence length="705" mass="77919">MHKFFNRGIAMLMIIAMTSFFFPVTAFAASDEAARITYSIDADEELNFGDKDVDEDLNDACDDLNDEELNYIKFTSLPKSSAGTLFYKYDRSGEKEIAKSDKYYYDKSPYLKDITFVPEEDYSGTVTIGYTGYDEEGASYTGEIRITVEGVDDEEVITYKTDADEEVDFEEDDFNDLCEDINDEELDYIKFTSLPKSSVGTLYYKYDKKGQETVSKSDMYYYDSSPSISDITFVPEEDYTGTVSIGFKGYDIDRGSFTAEVKIVIGKGSKETMKYTISSSEVVRFDAEDFNDLCEELNDETLDYVIFSDPASSRGTLYYDYSSGSESKTVVSSSKKYYYDGTPSLNKITFVPTQGVTGTTTLSYKGYDEDKDTFTGTITITVTANTSSTGSAKIISYSTVQNAKVQLTVADFNNVCQNLNGYQLNYVQFSLPSSSSGTLYNGYISDTSYTSLVKSSEKYYYSSSPYIQNVSFVPAKYVSGTVVIDYTAYDVRGISYTGKVQVTITSGTAGAGTDYSNLPVSKYFKDVDQAYSWAVTYVDSLYEAGIISGTSTTNSLKYYGPSQNTTRGDFVLILYRALKMQKSTTGGSFKDVPSGSYYYDAIATAKSLGIATGTDNYFYPDKPITREDAMVLTLRAVNILGKTIASGDTNSLSKFTDGNKISDYAKTAVAALTKAGIITGSDDNHIYPQGYLTRVQVAAIVSRIK</sequence>
<evidence type="ECO:0000313" key="1">
    <source>
        <dbReference type="EMBL" id="QOX65059.1"/>
    </source>
</evidence>
<reference evidence="1" key="1">
    <citation type="submission" date="2019-08" db="EMBL/GenBank/DDBJ databases">
        <title>Genome sequence of Clostridiales bacterium MT110.</title>
        <authorList>
            <person name="Cao J."/>
        </authorList>
    </citation>
    <scope>NUCLEOTIDE SEQUENCE</scope>
    <source>
        <strain evidence="1">MT110</strain>
    </source>
</reference>
<gene>
    <name evidence="1" type="ORF">FRZ06_17765</name>
</gene>
<proteinExistence type="predicted"/>
<name>A0ACD1AFB1_9FIRM</name>
<evidence type="ECO:0000313" key="2">
    <source>
        <dbReference type="Proteomes" id="UP000594014"/>
    </source>
</evidence>
<dbReference type="Proteomes" id="UP000594014">
    <property type="component" value="Chromosome"/>
</dbReference>
<organism evidence="1 2">
    <name type="scientific">Anoxybacterium hadale</name>
    <dbReference type="NCBI Taxonomy" id="3408580"/>
    <lineage>
        <taxon>Bacteria</taxon>
        <taxon>Bacillati</taxon>
        <taxon>Bacillota</taxon>
        <taxon>Clostridia</taxon>
        <taxon>Peptostreptococcales</taxon>
        <taxon>Anaerovoracaceae</taxon>
        <taxon>Anoxybacterium</taxon>
    </lineage>
</organism>
<keyword evidence="2" id="KW-1185">Reference proteome</keyword>